<dbReference type="PANTHER" id="PTHR43498">
    <property type="entry name" value="FERREDOXIN:COB-COM HETERODISULFIDE REDUCTASE SUBUNIT A"/>
    <property type="match status" value="1"/>
</dbReference>
<dbReference type="InterPro" id="IPR036188">
    <property type="entry name" value="FAD/NAD-bd_sf"/>
</dbReference>
<evidence type="ECO:0000256" key="5">
    <source>
        <dbReference type="ARBA" id="ARBA00023014"/>
    </source>
</evidence>
<keyword evidence="1" id="KW-0004">4Fe-4S</keyword>
<evidence type="ECO:0000256" key="2">
    <source>
        <dbReference type="ARBA" id="ARBA00022723"/>
    </source>
</evidence>
<dbReference type="InterPro" id="IPR039650">
    <property type="entry name" value="HdrA-like"/>
</dbReference>
<dbReference type="SUPFAM" id="SSF51905">
    <property type="entry name" value="FAD/NAD(P)-binding domain"/>
    <property type="match status" value="1"/>
</dbReference>
<sequence length="457" mass="48569">MKVLREQERDTPIAGECDVVVCGAGPAGFAAALSAARMGARTTLLEVSGCLGGVWTAGALSRIIETDKPGVMAELTEILDARGARADRGRTEYSYDVEMMKVVLEELACEAGVRVQMHTRAVAAHVDESRRLSAVASESKSGRQAWTARAFVDATGDGDVGALAGCGYDYGHPETGDAQPMSLMALLMGPGIEEIDRFVAGGKPSPRGSTEPSPSQRYRGGTRSLLEEIERAGVKPSYKGPTLWAIHEDLFAMMANHEYGASALSAGEITEATIAARSELHRIVNGLRSLGGPWARLKIVATADQIGVREGRRIHGRYTVTVDDLVDGRQHEDAVCRARWGVDVHALSAAEGGYLSAARETETSDGGRKELEVRPYDIPLRALIARDVDGLLMAGRCISGDFLAHSSYRVTGNAVAMGQAAGVTAALSATGDLLPHEVPWEDVAAALQEIDLRHPTV</sequence>
<evidence type="ECO:0000256" key="1">
    <source>
        <dbReference type="ARBA" id="ARBA00022485"/>
    </source>
</evidence>
<feature type="region of interest" description="Disordered" evidence="6">
    <location>
        <begin position="199"/>
        <end position="219"/>
    </location>
</feature>
<keyword evidence="8" id="KW-1185">Reference proteome</keyword>
<dbReference type="RefSeq" id="WP_163744081.1">
    <property type="nucleotide sequence ID" value="NZ_JAAGOA010000027.1"/>
</dbReference>
<dbReference type="EMBL" id="JAAGOA010000027">
    <property type="protein sequence ID" value="NEE03961.1"/>
    <property type="molecule type" value="Genomic_DNA"/>
</dbReference>
<dbReference type="GO" id="GO:0051539">
    <property type="term" value="F:4 iron, 4 sulfur cluster binding"/>
    <property type="evidence" value="ECO:0007669"/>
    <property type="project" value="UniProtKB-KW"/>
</dbReference>
<proteinExistence type="predicted"/>
<dbReference type="Pfam" id="PF12831">
    <property type="entry name" value="FAD_oxidored"/>
    <property type="match status" value="1"/>
</dbReference>
<evidence type="ECO:0000256" key="4">
    <source>
        <dbReference type="ARBA" id="ARBA00023004"/>
    </source>
</evidence>
<dbReference type="PANTHER" id="PTHR43498:SF1">
    <property type="entry name" value="COB--COM HETERODISULFIDE REDUCTASE IRON-SULFUR SUBUNIT A"/>
    <property type="match status" value="1"/>
</dbReference>
<feature type="compositionally biased region" description="Polar residues" evidence="6">
    <location>
        <begin position="207"/>
        <end position="216"/>
    </location>
</feature>
<keyword evidence="4" id="KW-0408">Iron</keyword>
<evidence type="ECO:0000256" key="6">
    <source>
        <dbReference type="SAM" id="MobiDB-lite"/>
    </source>
</evidence>
<accession>A0A6L9SHZ8</accession>
<keyword evidence="2" id="KW-0479">Metal-binding</keyword>
<keyword evidence="3" id="KW-0560">Oxidoreductase</keyword>
<evidence type="ECO:0000256" key="3">
    <source>
        <dbReference type="ARBA" id="ARBA00023002"/>
    </source>
</evidence>
<dbReference type="GO" id="GO:0016491">
    <property type="term" value="F:oxidoreductase activity"/>
    <property type="evidence" value="ECO:0007669"/>
    <property type="project" value="UniProtKB-KW"/>
</dbReference>
<evidence type="ECO:0000313" key="8">
    <source>
        <dbReference type="Proteomes" id="UP000475214"/>
    </source>
</evidence>
<dbReference type="Proteomes" id="UP000475214">
    <property type="component" value="Unassembled WGS sequence"/>
</dbReference>
<comment type="caution">
    <text evidence="7">The sequence shown here is derived from an EMBL/GenBank/DDBJ whole genome shotgun (WGS) entry which is preliminary data.</text>
</comment>
<gene>
    <name evidence="7" type="ORF">G1H10_27710</name>
</gene>
<evidence type="ECO:0000313" key="7">
    <source>
        <dbReference type="EMBL" id="NEE03961.1"/>
    </source>
</evidence>
<reference evidence="7 8" key="1">
    <citation type="submission" date="2020-02" db="EMBL/GenBank/DDBJ databases">
        <authorList>
            <person name="Li X.-J."/>
            <person name="Han X.-M."/>
        </authorList>
    </citation>
    <scope>NUCLEOTIDE SEQUENCE [LARGE SCALE GENOMIC DNA]</scope>
    <source>
        <strain evidence="7 8">CCTCC AB 2017055</strain>
    </source>
</reference>
<keyword evidence="5" id="KW-0411">Iron-sulfur</keyword>
<dbReference type="GO" id="GO:0046872">
    <property type="term" value="F:metal ion binding"/>
    <property type="evidence" value="ECO:0007669"/>
    <property type="project" value="UniProtKB-KW"/>
</dbReference>
<protein>
    <submittedName>
        <fullName evidence="7">FAD-dependent oxidoreductase</fullName>
    </submittedName>
</protein>
<organism evidence="7 8">
    <name type="scientific">Phytoactinopolyspora halotolerans</name>
    <dbReference type="NCBI Taxonomy" id="1981512"/>
    <lineage>
        <taxon>Bacteria</taxon>
        <taxon>Bacillati</taxon>
        <taxon>Actinomycetota</taxon>
        <taxon>Actinomycetes</taxon>
        <taxon>Jiangellales</taxon>
        <taxon>Jiangellaceae</taxon>
        <taxon>Phytoactinopolyspora</taxon>
    </lineage>
</organism>
<dbReference type="AlphaFoldDB" id="A0A6L9SHZ8"/>
<dbReference type="Gene3D" id="3.50.50.60">
    <property type="entry name" value="FAD/NAD(P)-binding domain"/>
    <property type="match status" value="1"/>
</dbReference>
<name>A0A6L9SHZ8_9ACTN</name>